<feature type="domain" description="GP-PDE" evidence="1">
    <location>
        <begin position="12"/>
        <end position="243"/>
    </location>
</feature>
<protein>
    <recommendedName>
        <fullName evidence="1">GP-PDE domain-containing protein</fullName>
    </recommendedName>
</protein>
<name>A0A381Q841_9ZZZZ</name>
<dbReference type="InterPro" id="IPR030395">
    <property type="entry name" value="GP_PDE_dom"/>
</dbReference>
<accession>A0A381Q841</accession>
<dbReference type="Pfam" id="PF03009">
    <property type="entry name" value="GDPD"/>
    <property type="match status" value="1"/>
</dbReference>
<dbReference type="PANTHER" id="PTHR43805">
    <property type="entry name" value="GLYCEROPHOSPHORYL DIESTER PHOSPHODIESTERASE"/>
    <property type="match status" value="1"/>
</dbReference>
<organism evidence="2">
    <name type="scientific">marine metagenome</name>
    <dbReference type="NCBI Taxonomy" id="408172"/>
    <lineage>
        <taxon>unclassified sequences</taxon>
        <taxon>metagenomes</taxon>
        <taxon>ecological metagenomes</taxon>
    </lineage>
</organism>
<dbReference type="PANTHER" id="PTHR43805:SF1">
    <property type="entry name" value="GP-PDE DOMAIN-CONTAINING PROTEIN"/>
    <property type="match status" value="1"/>
</dbReference>
<proteinExistence type="predicted"/>
<dbReference type="GO" id="GO:0008081">
    <property type="term" value="F:phosphoric diester hydrolase activity"/>
    <property type="evidence" value="ECO:0007669"/>
    <property type="project" value="InterPro"/>
</dbReference>
<dbReference type="Gene3D" id="3.20.20.190">
    <property type="entry name" value="Phosphatidylinositol (PI) phosphodiesterase"/>
    <property type="match status" value="1"/>
</dbReference>
<dbReference type="EMBL" id="UINC01001235">
    <property type="protein sequence ID" value="SUZ75138.1"/>
    <property type="molecule type" value="Genomic_DNA"/>
</dbReference>
<evidence type="ECO:0000313" key="2">
    <source>
        <dbReference type="EMBL" id="SUZ75138.1"/>
    </source>
</evidence>
<gene>
    <name evidence="2" type="ORF">METZ01_LOCUS27992</name>
</gene>
<dbReference type="PROSITE" id="PS51704">
    <property type="entry name" value="GP_PDE"/>
    <property type="match status" value="1"/>
</dbReference>
<dbReference type="SUPFAM" id="SSF51695">
    <property type="entry name" value="PLC-like phosphodiesterases"/>
    <property type="match status" value="1"/>
</dbReference>
<feature type="non-terminal residue" evidence="2">
    <location>
        <position position="1"/>
    </location>
</feature>
<evidence type="ECO:0000259" key="1">
    <source>
        <dbReference type="PROSITE" id="PS51704"/>
    </source>
</evidence>
<dbReference type="GO" id="GO:0006629">
    <property type="term" value="P:lipid metabolic process"/>
    <property type="evidence" value="ECO:0007669"/>
    <property type="project" value="InterPro"/>
</dbReference>
<dbReference type="InterPro" id="IPR017946">
    <property type="entry name" value="PLC-like_Pdiesterase_TIM-brl"/>
</dbReference>
<reference evidence="2" key="1">
    <citation type="submission" date="2018-05" db="EMBL/GenBank/DDBJ databases">
        <authorList>
            <person name="Lanie J.A."/>
            <person name="Ng W.-L."/>
            <person name="Kazmierczak K.M."/>
            <person name="Andrzejewski T.M."/>
            <person name="Davidsen T.M."/>
            <person name="Wayne K.J."/>
            <person name="Tettelin H."/>
            <person name="Glass J.I."/>
            <person name="Rusch D."/>
            <person name="Podicherti R."/>
            <person name="Tsui H.-C.T."/>
            <person name="Winkler M.E."/>
        </authorList>
    </citation>
    <scope>NUCLEOTIDE SEQUENCE</scope>
</reference>
<sequence length="253" mass="28340">VADHAFLEHGGVLAFAHRGDHQAGPENTLSAFEGAVQQGFCYLETDVHCSKDGVLLAFHDDRLDRVTDQQGLIAETDYALIRQARIRETEQIPRLESLLEAFPDARFNIDPKSDAAVGPLIDIIRHMDAEQRVCIGSFYGRRLRWVRDALPGVCTSMARAETTYARFASLGLPWRSGGAACAQVPVWWNRILVVDSRFVQTMHAQGIPVHVWTVNNIDEMHRLLDLGVDGLMTDYPAKLKSVLLTRGQWHQPC</sequence>
<dbReference type="CDD" id="cd08561">
    <property type="entry name" value="GDPD_cytoplasmic_ScUgpQ2_like"/>
    <property type="match status" value="1"/>
</dbReference>
<dbReference type="AlphaFoldDB" id="A0A381Q841"/>